<dbReference type="EMBL" id="HBUE01329252">
    <property type="protein sequence ID" value="CAG6592408.1"/>
    <property type="molecule type" value="Transcribed_RNA"/>
</dbReference>
<reference evidence="1" key="1">
    <citation type="submission" date="2021-05" db="EMBL/GenBank/DDBJ databases">
        <authorList>
            <person name="Alioto T."/>
            <person name="Alioto T."/>
            <person name="Gomez Garrido J."/>
        </authorList>
    </citation>
    <scope>NUCLEOTIDE SEQUENCE</scope>
</reference>
<accession>A0A8D8MTM2</accession>
<name>A0A8D8MTM2_CULPI</name>
<sequence length="109" mass="12656">MLESSQPRRVTNRGSNSTFRKFQQTIFAKTIQLVVNKKQSHQVRRTLQHRHQLNSFNFTQSHQHQALQSLISTKHLHKLVHHRKRTIPKVDHHVTVPSIASAQHGSHPA</sequence>
<dbReference type="EMBL" id="HBUE01222583">
    <property type="protein sequence ID" value="CAG6540339.1"/>
    <property type="molecule type" value="Transcribed_RNA"/>
</dbReference>
<dbReference type="AlphaFoldDB" id="A0A8D8MTM2"/>
<proteinExistence type="predicted"/>
<evidence type="ECO:0000313" key="1">
    <source>
        <dbReference type="EMBL" id="CAG6540339.1"/>
    </source>
</evidence>
<protein>
    <submittedName>
        <fullName evidence="1">(northern house mosquito) hypothetical protein</fullName>
    </submittedName>
</protein>
<organism evidence="1">
    <name type="scientific">Culex pipiens</name>
    <name type="common">House mosquito</name>
    <dbReference type="NCBI Taxonomy" id="7175"/>
    <lineage>
        <taxon>Eukaryota</taxon>
        <taxon>Metazoa</taxon>
        <taxon>Ecdysozoa</taxon>
        <taxon>Arthropoda</taxon>
        <taxon>Hexapoda</taxon>
        <taxon>Insecta</taxon>
        <taxon>Pterygota</taxon>
        <taxon>Neoptera</taxon>
        <taxon>Endopterygota</taxon>
        <taxon>Diptera</taxon>
        <taxon>Nematocera</taxon>
        <taxon>Culicoidea</taxon>
        <taxon>Culicidae</taxon>
        <taxon>Culicinae</taxon>
        <taxon>Culicini</taxon>
        <taxon>Culex</taxon>
        <taxon>Culex</taxon>
    </lineage>
</organism>